<dbReference type="PANTHER" id="PTHR11559">
    <property type="entry name" value="CARBOXYLESTERASE"/>
    <property type="match status" value="1"/>
</dbReference>
<name>A0ABV1T9S1_9ACTN</name>
<evidence type="ECO:0000259" key="4">
    <source>
        <dbReference type="Pfam" id="PF00135"/>
    </source>
</evidence>
<evidence type="ECO:0000256" key="3">
    <source>
        <dbReference type="RuleBase" id="RU361235"/>
    </source>
</evidence>
<reference evidence="5 6" key="1">
    <citation type="submission" date="2024-06" db="EMBL/GenBank/DDBJ databases">
        <title>The Natural Products Discovery Center: Release of the First 8490 Sequenced Strains for Exploring Actinobacteria Biosynthetic Diversity.</title>
        <authorList>
            <person name="Kalkreuter E."/>
            <person name="Kautsar S.A."/>
            <person name="Yang D."/>
            <person name="Bader C.D."/>
            <person name="Teijaro C.N."/>
            <person name="Fluegel L."/>
            <person name="Davis C.M."/>
            <person name="Simpson J.R."/>
            <person name="Lauterbach L."/>
            <person name="Steele A.D."/>
            <person name="Gui C."/>
            <person name="Meng S."/>
            <person name="Li G."/>
            <person name="Viehrig K."/>
            <person name="Ye F."/>
            <person name="Su P."/>
            <person name="Kiefer A.F."/>
            <person name="Nichols A."/>
            <person name="Cepeda A.J."/>
            <person name="Yan W."/>
            <person name="Fan B."/>
            <person name="Jiang Y."/>
            <person name="Adhikari A."/>
            <person name="Zheng C.-J."/>
            <person name="Schuster L."/>
            <person name="Cowan T.M."/>
            <person name="Smanski M.J."/>
            <person name="Chevrette M.G."/>
            <person name="De Carvalho L.P.S."/>
            <person name="Shen B."/>
        </authorList>
    </citation>
    <scope>NUCLEOTIDE SEQUENCE [LARGE SCALE GENOMIC DNA]</scope>
    <source>
        <strain evidence="5 6">NPDC001694</strain>
    </source>
</reference>
<dbReference type="EMBL" id="JBEOZM010000002">
    <property type="protein sequence ID" value="MER6266784.1"/>
    <property type="molecule type" value="Genomic_DNA"/>
</dbReference>
<evidence type="ECO:0000313" key="6">
    <source>
        <dbReference type="Proteomes" id="UP001490365"/>
    </source>
</evidence>
<evidence type="ECO:0000313" key="5">
    <source>
        <dbReference type="EMBL" id="MER6266784.1"/>
    </source>
</evidence>
<comment type="similarity">
    <text evidence="1 3">Belongs to the type-B carboxylesterase/lipase family.</text>
</comment>
<evidence type="ECO:0000256" key="2">
    <source>
        <dbReference type="ARBA" id="ARBA00022801"/>
    </source>
</evidence>
<dbReference type="InterPro" id="IPR029058">
    <property type="entry name" value="AB_hydrolase_fold"/>
</dbReference>
<dbReference type="InterPro" id="IPR002018">
    <property type="entry name" value="CarbesteraseB"/>
</dbReference>
<dbReference type="SUPFAM" id="SSF53474">
    <property type="entry name" value="alpha/beta-Hydrolases"/>
    <property type="match status" value="1"/>
</dbReference>
<accession>A0ABV1T9S1</accession>
<keyword evidence="6" id="KW-1185">Reference proteome</keyword>
<keyword evidence="2 3" id="KW-0378">Hydrolase</keyword>
<proteinExistence type="inferred from homology"/>
<dbReference type="PROSITE" id="PS00122">
    <property type="entry name" value="CARBOXYLESTERASE_B_1"/>
    <property type="match status" value="1"/>
</dbReference>
<feature type="domain" description="Carboxylesterase type B" evidence="4">
    <location>
        <begin position="3"/>
        <end position="461"/>
    </location>
</feature>
<gene>
    <name evidence="5" type="ORF">ABT211_05720</name>
</gene>
<dbReference type="EC" id="3.1.1.-" evidence="3"/>
<dbReference type="InterPro" id="IPR019826">
    <property type="entry name" value="Carboxylesterase_B_AS"/>
</dbReference>
<organism evidence="5 6">
    <name type="scientific">Streptomyces sp. 900105755</name>
    <dbReference type="NCBI Taxonomy" id="3154389"/>
    <lineage>
        <taxon>Bacteria</taxon>
        <taxon>Bacillati</taxon>
        <taxon>Actinomycetota</taxon>
        <taxon>Actinomycetes</taxon>
        <taxon>Kitasatosporales</taxon>
        <taxon>Streptomycetaceae</taxon>
        <taxon>Streptomyces</taxon>
    </lineage>
</organism>
<dbReference type="Proteomes" id="UP001490365">
    <property type="component" value="Unassembled WGS sequence"/>
</dbReference>
<evidence type="ECO:0000256" key="1">
    <source>
        <dbReference type="ARBA" id="ARBA00005964"/>
    </source>
</evidence>
<dbReference type="InterPro" id="IPR050309">
    <property type="entry name" value="Type-B_Carboxylest/Lipase"/>
</dbReference>
<sequence>MLVHSTYGQIQGQVRDGYAEFLGIPYAAAPYPDHAFAPPRPPAPFHGVFQAVTPGATAAHPHVAQELFPDPVVEGPNPLNLNVYAPTGTSGHHPVVVWLHGGGFFSGGNASPWYTGGSFARDGVVLVVPNYRLAAEGFMVLDDGIANRALLDITMALTWVRDTIEAFGGDPTNVTVAGQSAGATAALALSGCPAARGLFHRLAVMSAGTPLLSSLTRTETLSEDFAAMLGAPRTRSALTRVPVRERLELEAAWLPREVLAPAAEVDERARRARSDSLRWQPTLDGRVITASPYEALTEPGTVDSLMIGTTAEEWNFVLGSVDPAPSLEAARQGFANLGFTGQDLEDYLHALETDNPGHALAQALSDRTFRTPARAVADGAATVGIPTYAYQFAWPAPLFGAAHCTDLPFVFDHLDAPGAAHLLGPDAPAHLATALHGALVRFAHDGNPGWSAYNTRTRPVMVFDDDIREVPDALGLAPKELRRAPVLQLDFSIFPGQHGCFEPGGLTPRQGGGGS</sequence>
<protein>
    <recommendedName>
        <fullName evidence="3">Carboxylic ester hydrolase</fullName>
        <ecNumber evidence="3">3.1.1.-</ecNumber>
    </recommendedName>
</protein>
<dbReference type="RefSeq" id="WP_351955455.1">
    <property type="nucleotide sequence ID" value="NZ_JBEOZM010000002.1"/>
</dbReference>
<dbReference type="Gene3D" id="3.40.50.1820">
    <property type="entry name" value="alpha/beta hydrolase"/>
    <property type="match status" value="1"/>
</dbReference>
<comment type="caution">
    <text evidence="5">The sequence shown here is derived from an EMBL/GenBank/DDBJ whole genome shotgun (WGS) entry which is preliminary data.</text>
</comment>
<dbReference type="Pfam" id="PF00135">
    <property type="entry name" value="COesterase"/>
    <property type="match status" value="1"/>
</dbReference>